<reference evidence="5" key="1">
    <citation type="submission" date="1998-02" db="EMBL/GenBank/DDBJ databases">
        <title>Isolation and Expression of Abundant mRNAs during Somatic Embryogenesis of Pinus radiata.</title>
        <authorList>
            <person name="Bishop-Hurley S.L."/>
            <person name="Walter C."/>
            <person name="Gardner R.C."/>
        </authorList>
    </citation>
    <scope>NUCLEOTIDE SEQUENCE</scope>
    <source>
        <tissue evidence="5">Somatic embryogenic</tissue>
    </source>
</reference>
<comment type="similarity">
    <text evidence="1">Belongs to the expansin family.</text>
</comment>
<dbReference type="PANTHER" id="PTHR31692:SF4">
    <property type="entry name" value="EXPANSIN-LIKE A1-RELATED"/>
    <property type="match status" value="1"/>
</dbReference>
<gene>
    <name evidence="5" type="primary">PRE29</name>
</gene>
<evidence type="ECO:0000259" key="3">
    <source>
        <dbReference type="PROSITE" id="PS50842"/>
    </source>
</evidence>
<dbReference type="AlphaFoldDB" id="O65013"/>
<evidence type="ECO:0000259" key="4">
    <source>
        <dbReference type="PROSITE" id="PS50843"/>
    </source>
</evidence>
<organism evidence="5">
    <name type="scientific">Pinus radiata</name>
    <name type="common">Monterey pine</name>
    <name type="synonym">Pinus insignis</name>
    <dbReference type="NCBI Taxonomy" id="3347"/>
    <lineage>
        <taxon>Eukaryota</taxon>
        <taxon>Viridiplantae</taxon>
        <taxon>Streptophyta</taxon>
        <taxon>Embryophyta</taxon>
        <taxon>Tracheophyta</taxon>
        <taxon>Spermatophyta</taxon>
        <taxon>Pinopsida</taxon>
        <taxon>Pinidae</taxon>
        <taxon>Conifers I</taxon>
        <taxon>Pinales</taxon>
        <taxon>Pinaceae</taxon>
        <taxon>Pinus</taxon>
        <taxon>Pinus subgen. Pinus</taxon>
    </lineage>
</organism>
<proteinExistence type="evidence at transcript level"/>
<feature type="chain" id="PRO_5004159440" evidence="2">
    <location>
        <begin position="31"/>
        <end position="293"/>
    </location>
</feature>
<dbReference type="InterPro" id="IPR036908">
    <property type="entry name" value="RlpA-like_sf"/>
</dbReference>
<dbReference type="PROSITE" id="PS50842">
    <property type="entry name" value="EXPANSIN_EG45"/>
    <property type="match status" value="1"/>
</dbReference>
<dbReference type="InterPro" id="IPR007118">
    <property type="entry name" value="Expan_Lol_pI"/>
</dbReference>
<dbReference type="EMBL" id="AF049068">
    <property type="protein sequence ID" value="AAC05149.1"/>
    <property type="molecule type" value="mRNA"/>
</dbReference>
<name>O65013_PINRA</name>
<evidence type="ECO:0000256" key="1">
    <source>
        <dbReference type="RuleBase" id="RU003460"/>
    </source>
</evidence>
<accession>O65013</accession>
<feature type="domain" description="Expansin-like EG45" evidence="3">
    <location>
        <begin position="54"/>
        <end position="162"/>
    </location>
</feature>
<feature type="signal peptide" evidence="2">
    <location>
        <begin position="1"/>
        <end position="30"/>
    </location>
</feature>
<dbReference type="Gene3D" id="2.60.40.760">
    <property type="entry name" value="Expansin, cellulose-binding-like domain"/>
    <property type="match status" value="1"/>
</dbReference>
<dbReference type="SUPFAM" id="SSF49590">
    <property type="entry name" value="PHL pollen allergen"/>
    <property type="match status" value="1"/>
</dbReference>
<dbReference type="SUPFAM" id="SSF50685">
    <property type="entry name" value="Barwin-like endoglucanases"/>
    <property type="match status" value="1"/>
</dbReference>
<dbReference type="InterPro" id="IPR007117">
    <property type="entry name" value="Expansin_CBD"/>
</dbReference>
<feature type="domain" description="Expansin-like CBD" evidence="4">
    <location>
        <begin position="176"/>
        <end position="268"/>
    </location>
</feature>
<dbReference type="InterPro" id="IPR007112">
    <property type="entry name" value="Expansin/allergen_DPBB_dom"/>
</dbReference>
<dbReference type="InterPro" id="IPR036749">
    <property type="entry name" value="Expansin_CBD_sf"/>
</dbReference>
<evidence type="ECO:0000313" key="5">
    <source>
        <dbReference type="EMBL" id="AAC05149.1"/>
    </source>
</evidence>
<dbReference type="Pfam" id="PF01357">
    <property type="entry name" value="Expansin_C"/>
    <property type="match status" value="1"/>
</dbReference>
<dbReference type="Gene3D" id="2.40.40.10">
    <property type="entry name" value="RlpA-like domain"/>
    <property type="match status" value="1"/>
</dbReference>
<sequence>MGFLYSNIPLIRCAISLVLAIFMLIPGSLCCDSCLYRSKLVYHSQPPLPEIINDASCQYGPYATNLMNSGKQSVATASTKIYRDGKGCGACYQIRCTDPALCTKSGVKVVVTGMSIDDRTDFYVYSPTFLSLARPNKSEQLLNRGAGLDVEYKRVPCEYPGQNMAIKVDESSAYPNFLAVKFLYEGGQTDISAVEVARVGQWRWYSMSARKYSAVWEIANSDLFDGQGQPPSLSFRLLVTGGSEGSWVWQAGRNLLPANWKVGSVYDSGLQITERALEFNCTSCATGDWKDQN</sequence>
<evidence type="ECO:0000256" key="2">
    <source>
        <dbReference type="SAM" id="SignalP"/>
    </source>
</evidence>
<dbReference type="PRINTS" id="PR01225">
    <property type="entry name" value="EXPANSNFAMLY"/>
</dbReference>
<dbReference type="PANTHER" id="PTHR31692">
    <property type="entry name" value="EXPANSIN-B3"/>
    <property type="match status" value="1"/>
</dbReference>
<dbReference type="GO" id="GO:0005576">
    <property type="term" value="C:extracellular region"/>
    <property type="evidence" value="ECO:0007669"/>
    <property type="project" value="InterPro"/>
</dbReference>
<dbReference type="CDD" id="cd22276">
    <property type="entry name" value="DPBB_EXLA_N"/>
    <property type="match status" value="1"/>
</dbReference>
<keyword evidence="2" id="KW-0732">Signal</keyword>
<protein>
    <submittedName>
        <fullName evidence="5">Pollen allergen</fullName>
    </submittedName>
</protein>
<dbReference type="PROSITE" id="PS50843">
    <property type="entry name" value="EXPANSIN_CBD"/>
    <property type="match status" value="1"/>
</dbReference>
<dbReference type="PIR" id="T08115">
    <property type="entry name" value="T08115"/>
</dbReference>